<dbReference type="GO" id="GO:0008170">
    <property type="term" value="F:N-methyltransferase activity"/>
    <property type="evidence" value="ECO:0007669"/>
    <property type="project" value="TreeGrafter"/>
</dbReference>
<keyword evidence="3 6" id="KW-0808">Transferase</keyword>
<comment type="caution">
    <text evidence="6">The sequence shown here is derived from an EMBL/GenBank/DDBJ whole genome shotgun (WGS) entry which is preliminary data.</text>
</comment>
<name>A0A1V4J7T2_PATFA</name>
<dbReference type="Gene3D" id="3.40.50.150">
    <property type="entry name" value="Vaccinia Virus protein VP39"/>
    <property type="match status" value="1"/>
</dbReference>
<dbReference type="GO" id="GO:0005829">
    <property type="term" value="C:cytosol"/>
    <property type="evidence" value="ECO:0007669"/>
    <property type="project" value="TreeGrafter"/>
</dbReference>
<evidence type="ECO:0000256" key="4">
    <source>
        <dbReference type="ARBA" id="ARBA00022691"/>
    </source>
</evidence>
<dbReference type="PROSITE" id="PS51681">
    <property type="entry name" value="SAM_MT_NNMT_PNMT_TEMT"/>
    <property type="match status" value="1"/>
</dbReference>
<keyword evidence="2 6" id="KW-0489">Methyltransferase</keyword>
<dbReference type="SUPFAM" id="SSF53335">
    <property type="entry name" value="S-adenosyl-L-methionine-dependent methyltransferases"/>
    <property type="match status" value="1"/>
</dbReference>
<feature type="binding site" evidence="5">
    <location>
        <position position="92"/>
    </location>
    <ligand>
        <name>S-adenosyl-L-methionine</name>
        <dbReference type="ChEBI" id="CHEBI:59789"/>
    </ligand>
</feature>
<comment type="similarity">
    <text evidence="1">Belongs to the class I-like SAM-binding methyltransferase superfamily. NNMT/PNMT/TEMT family.</text>
</comment>
<dbReference type="FunFam" id="3.40.50.150:FF:000065">
    <property type="entry name" value="Phenylethanolamine N-methyltransferase"/>
    <property type="match status" value="1"/>
</dbReference>
<evidence type="ECO:0000313" key="6">
    <source>
        <dbReference type="EMBL" id="OPJ68303.1"/>
    </source>
</evidence>
<keyword evidence="7" id="KW-1185">Reference proteome</keyword>
<dbReference type="OrthoDB" id="10050085at2759"/>
<evidence type="ECO:0000256" key="2">
    <source>
        <dbReference type="ARBA" id="ARBA00022603"/>
    </source>
</evidence>
<protein>
    <submittedName>
        <fullName evidence="6">Nicotinamide N-methyltransferase</fullName>
    </submittedName>
</protein>
<proteinExistence type="inferred from homology"/>
<dbReference type="GO" id="GO:0008757">
    <property type="term" value="F:S-adenosylmethionine-dependent methyltransferase activity"/>
    <property type="evidence" value="ECO:0007669"/>
    <property type="project" value="UniProtKB-ARBA"/>
</dbReference>
<dbReference type="Pfam" id="PF01234">
    <property type="entry name" value="NNMT_PNMT_TEMT"/>
    <property type="match status" value="1"/>
</dbReference>
<accession>A0A1V4J7T2</accession>
<dbReference type="PANTHER" id="PTHR10867:SF32">
    <property type="entry name" value="NICOTINAMIDE N-METHYLTRANSFERASE"/>
    <property type="match status" value="1"/>
</dbReference>
<evidence type="ECO:0000256" key="3">
    <source>
        <dbReference type="ARBA" id="ARBA00022679"/>
    </source>
</evidence>
<evidence type="ECO:0000256" key="5">
    <source>
        <dbReference type="PIRSR" id="PIRSR000384-1"/>
    </source>
</evidence>
<dbReference type="PANTHER" id="PTHR10867">
    <property type="entry name" value="NNMT/PNMT/TEMT FAMILY MEMBER"/>
    <property type="match status" value="1"/>
</dbReference>
<dbReference type="Proteomes" id="UP000190648">
    <property type="component" value="Unassembled WGS sequence"/>
</dbReference>
<dbReference type="STRING" id="372326.A0A1V4J7T2"/>
<feature type="binding site" evidence="5">
    <location>
        <position position="27"/>
    </location>
    <ligand>
        <name>S-adenosyl-L-methionine</name>
        <dbReference type="ChEBI" id="CHEBI:59789"/>
    </ligand>
</feature>
<keyword evidence="4 5" id="KW-0949">S-adenosyl-L-methionine</keyword>
<organism evidence="6 7">
    <name type="scientific">Patagioenas fasciata monilis</name>
    <dbReference type="NCBI Taxonomy" id="372326"/>
    <lineage>
        <taxon>Eukaryota</taxon>
        <taxon>Metazoa</taxon>
        <taxon>Chordata</taxon>
        <taxon>Craniata</taxon>
        <taxon>Vertebrata</taxon>
        <taxon>Euteleostomi</taxon>
        <taxon>Archelosauria</taxon>
        <taxon>Archosauria</taxon>
        <taxon>Dinosauria</taxon>
        <taxon>Saurischia</taxon>
        <taxon>Theropoda</taxon>
        <taxon>Coelurosauria</taxon>
        <taxon>Aves</taxon>
        <taxon>Neognathae</taxon>
        <taxon>Neoaves</taxon>
        <taxon>Columbimorphae</taxon>
        <taxon>Columbiformes</taxon>
        <taxon>Columbidae</taxon>
        <taxon>Patagioenas</taxon>
    </lineage>
</organism>
<evidence type="ECO:0000313" key="7">
    <source>
        <dbReference type="Proteomes" id="UP000190648"/>
    </source>
</evidence>
<feature type="binding site" evidence="5">
    <location>
        <position position="22"/>
    </location>
    <ligand>
        <name>S-adenosyl-L-methionine</name>
        <dbReference type="ChEBI" id="CHEBI:59789"/>
    </ligand>
</feature>
<dbReference type="AlphaFoldDB" id="A0A1V4J7T2"/>
<dbReference type="NCBIfam" id="NF041360">
    <property type="entry name" value="GntF_guanitoxin"/>
    <property type="match status" value="1"/>
</dbReference>
<feature type="binding site" evidence="5">
    <location>
        <position position="71"/>
    </location>
    <ligand>
        <name>S-adenosyl-L-methionine</name>
        <dbReference type="ChEBI" id="CHEBI:59789"/>
    </ligand>
</feature>
<gene>
    <name evidence="6" type="primary">NNMT</name>
    <name evidence="6" type="ORF">AV530_013791</name>
</gene>
<evidence type="ECO:0000256" key="1">
    <source>
        <dbReference type="ARBA" id="ARBA00007996"/>
    </source>
</evidence>
<dbReference type="GO" id="GO:0032259">
    <property type="term" value="P:methylation"/>
    <property type="evidence" value="ECO:0007669"/>
    <property type="project" value="UniProtKB-KW"/>
</dbReference>
<dbReference type="PIRSF" id="PIRSF000384">
    <property type="entry name" value="PNMTase"/>
    <property type="match status" value="1"/>
</dbReference>
<sequence length="265" mass="29236">MEAPATFTGTGEYERSFNPRDYLSEYYRLSDGQGRPNAFLMQNLRSLAKVFALEGLGGDTLLDVGCGPTIYQLLSACERFQEIVAMDYTPQNRRELESWLRNEPGAFNWQPVVQYVCELEGDRGKWAEKEEKLRGKVKRVLKCNVTKANPAAPVSLPPADCVLSTYCLEAACPDLPAFRRALRSIGGLARPGGHLVLLTSLGTTYYGIGEQVFSCLRLEEAAVLEAVEGAGFEVRFTQLQPYPAGIGRTDMQATLVLAARRRGTA</sequence>
<dbReference type="EMBL" id="LSYS01008642">
    <property type="protein sequence ID" value="OPJ68303.1"/>
    <property type="molecule type" value="Genomic_DNA"/>
</dbReference>
<dbReference type="InterPro" id="IPR053384">
    <property type="entry name" value="SAM-dep_methyltransferase"/>
</dbReference>
<dbReference type="InterPro" id="IPR029063">
    <property type="entry name" value="SAM-dependent_MTases_sf"/>
</dbReference>
<dbReference type="InterPro" id="IPR000940">
    <property type="entry name" value="NNMT_TEMT_trans"/>
</dbReference>
<reference evidence="6 7" key="1">
    <citation type="submission" date="2016-02" db="EMBL/GenBank/DDBJ databases">
        <title>Band-tailed pigeon sequencing and assembly.</title>
        <authorList>
            <person name="Soares A.E."/>
            <person name="Novak B.J."/>
            <person name="Rice E.S."/>
            <person name="O'Connell B."/>
            <person name="Chang D."/>
            <person name="Weber S."/>
            <person name="Shapiro B."/>
        </authorList>
    </citation>
    <scope>NUCLEOTIDE SEQUENCE [LARGE SCALE GENOMIC DNA]</scope>
    <source>
        <strain evidence="6">BTP2013</strain>
        <tissue evidence="6">Blood</tissue>
    </source>
</reference>
<feature type="binding site" evidence="5">
    <location>
        <position position="87"/>
    </location>
    <ligand>
        <name>S-adenosyl-L-methionine</name>
        <dbReference type="ChEBI" id="CHEBI:59789"/>
    </ligand>
</feature>